<dbReference type="InterPro" id="IPR003594">
    <property type="entry name" value="HATPase_dom"/>
</dbReference>
<dbReference type="Proteomes" id="UP001153069">
    <property type="component" value="Unassembled WGS sequence"/>
</dbReference>
<dbReference type="InterPro" id="IPR004358">
    <property type="entry name" value="Sig_transdc_His_kin-like_C"/>
</dbReference>
<sequence>MTEPRTAMQHEAASGDAPVDRAVYLKKELENRVQTEPALFEFIQSAALDGLWYWDLENMENEWLSPEFKALFGYKDDEVPNTSAWWQDNIHPEDKDLAIKNFQDHVTSGVPYSSIVRYRHKDGSTVWVRCRGQVLRNSQGVPIRMLGAHNDLTQLMKIQQELKKKEDVLDMLCTTALDGFWDWNMKTGEKILSVRWKNALGYEEDELENTLETWESLLHPDDMPKALAAREKHMQEGAPYSQVLRYKRKDGTIAHMLAQGVAQKDERTGEWIRMFGTHTDVSYLEEARAAKAANQAKTTLLRTMSHELRTPLNAILGMSEVLMGTNLTPEQQECMSTLQNSGKHLLSVISDVLDYSQLESGNLTINKSEFSVQTCVRDVVAALGLEASKKSVDLTFDSSIDAGAKFVGDPERTRQIAFNLVSNAVKFTSEGSVNVSVSIEQDKDDPRLKGVRVNVKDTGCGMSPDQQAVVFDGFTQASELIQHQYGGSGLGLSISQKLTSAMGGSVSVESQLGRGSLFSVWLPGFVPETIPKRSLAKTTKVILYDKNGAPFDVLQDDYEQGSATKAIRAAGLDVYRISTFFELQQTCRQSSVEAVAVPSKDACSDEIRQFLEKNSTALLLVIGKCLKCNLQESKYKDRVLTVPHFPTSDEIKEAMSLHRKKAAPQLDLYNLGNPGRDLRVLLAEDNHINIKVMRRFLSKFPCKVDVACNGLVAVEMAGRNTYDIILMDMIMPEMGGLEATQMIRQIDDKTPIVALTANATTDDRESCFEAGMHDFLTKPINLQTLRKTLTRIADSVIEKEQTLEKRMKPSKTKLDLGSPDSTFSLITLADGAQLTYSTDAA</sequence>
<dbReference type="InterPro" id="IPR000014">
    <property type="entry name" value="PAS"/>
</dbReference>
<dbReference type="SUPFAM" id="SSF52172">
    <property type="entry name" value="CheY-like"/>
    <property type="match status" value="1"/>
</dbReference>
<dbReference type="Gene3D" id="3.30.450.20">
    <property type="entry name" value="PAS domain"/>
    <property type="match status" value="2"/>
</dbReference>
<dbReference type="CDD" id="cd16922">
    <property type="entry name" value="HATPase_EvgS-ArcB-TorS-like"/>
    <property type="match status" value="1"/>
</dbReference>
<dbReference type="Pfam" id="PF08447">
    <property type="entry name" value="PAS_3"/>
    <property type="match status" value="2"/>
</dbReference>
<keyword evidence="9" id="KW-1185">Reference proteome</keyword>
<dbReference type="SMART" id="SM00086">
    <property type="entry name" value="PAC"/>
    <property type="match status" value="2"/>
</dbReference>
<dbReference type="EMBL" id="CAICTM010000020">
    <property type="protein sequence ID" value="CAB9497468.1"/>
    <property type="molecule type" value="Genomic_DNA"/>
</dbReference>
<dbReference type="CDD" id="cd17546">
    <property type="entry name" value="REC_hyHK_CKI1_RcsC-like"/>
    <property type="match status" value="1"/>
</dbReference>
<dbReference type="NCBIfam" id="TIGR00229">
    <property type="entry name" value="sensory_box"/>
    <property type="match status" value="1"/>
</dbReference>
<dbReference type="InterPro" id="IPR001610">
    <property type="entry name" value="PAC"/>
</dbReference>
<feature type="domain" description="Response regulatory" evidence="5">
    <location>
        <begin position="679"/>
        <end position="793"/>
    </location>
</feature>
<evidence type="ECO:0000256" key="1">
    <source>
        <dbReference type="ARBA" id="ARBA00022553"/>
    </source>
</evidence>
<keyword evidence="1 3" id="KW-0597">Phosphoprotein</keyword>
<dbReference type="InterPro" id="IPR000700">
    <property type="entry name" value="PAS-assoc_C"/>
</dbReference>
<evidence type="ECO:0000259" key="4">
    <source>
        <dbReference type="PROSITE" id="PS50109"/>
    </source>
</evidence>
<evidence type="ECO:0000256" key="2">
    <source>
        <dbReference type="ARBA" id="ARBA00023012"/>
    </source>
</evidence>
<dbReference type="PROSITE" id="PS50112">
    <property type="entry name" value="PAS"/>
    <property type="match status" value="1"/>
</dbReference>
<dbReference type="InterPro" id="IPR036890">
    <property type="entry name" value="HATPase_C_sf"/>
</dbReference>
<dbReference type="PROSITE" id="PS50110">
    <property type="entry name" value="RESPONSE_REGULATORY"/>
    <property type="match status" value="1"/>
</dbReference>
<protein>
    <submittedName>
        <fullName evidence="8">Peroxide stress-activated histidine kinase mak2</fullName>
    </submittedName>
</protein>
<dbReference type="Gene3D" id="3.30.565.10">
    <property type="entry name" value="Histidine kinase-like ATPase, C-terminal domain"/>
    <property type="match status" value="1"/>
</dbReference>
<dbReference type="InterPro" id="IPR003661">
    <property type="entry name" value="HisK_dim/P_dom"/>
</dbReference>
<dbReference type="Pfam" id="PF00072">
    <property type="entry name" value="Response_reg"/>
    <property type="match status" value="1"/>
</dbReference>
<dbReference type="SMART" id="SM00388">
    <property type="entry name" value="HisKA"/>
    <property type="match status" value="1"/>
</dbReference>
<dbReference type="InterPro" id="IPR005467">
    <property type="entry name" value="His_kinase_dom"/>
</dbReference>
<dbReference type="PANTHER" id="PTHR45339:SF1">
    <property type="entry name" value="HYBRID SIGNAL TRANSDUCTION HISTIDINE KINASE J"/>
    <property type="match status" value="1"/>
</dbReference>
<accession>A0A9N8H0G4</accession>
<dbReference type="InterPro" id="IPR035965">
    <property type="entry name" value="PAS-like_dom_sf"/>
</dbReference>
<comment type="caution">
    <text evidence="8">The sequence shown here is derived from an EMBL/GenBank/DDBJ whole genome shotgun (WGS) entry which is preliminary data.</text>
</comment>
<feature type="domain" description="PAC" evidence="7">
    <location>
        <begin position="112"/>
        <end position="164"/>
    </location>
</feature>
<dbReference type="Pfam" id="PF02518">
    <property type="entry name" value="HATPase_c"/>
    <property type="match status" value="1"/>
</dbReference>
<evidence type="ECO:0000313" key="8">
    <source>
        <dbReference type="EMBL" id="CAB9497468.1"/>
    </source>
</evidence>
<dbReference type="SMART" id="SM00448">
    <property type="entry name" value="REC"/>
    <property type="match status" value="1"/>
</dbReference>
<evidence type="ECO:0000313" key="9">
    <source>
        <dbReference type="Proteomes" id="UP001153069"/>
    </source>
</evidence>
<dbReference type="GO" id="GO:0000155">
    <property type="term" value="F:phosphorelay sensor kinase activity"/>
    <property type="evidence" value="ECO:0007669"/>
    <property type="project" value="InterPro"/>
</dbReference>
<dbReference type="InterPro" id="IPR036097">
    <property type="entry name" value="HisK_dim/P_sf"/>
</dbReference>
<proteinExistence type="predicted"/>
<evidence type="ECO:0000256" key="3">
    <source>
        <dbReference type="PROSITE-ProRule" id="PRU00169"/>
    </source>
</evidence>
<keyword evidence="8" id="KW-0808">Transferase</keyword>
<dbReference type="PANTHER" id="PTHR45339">
    <property type="entry name" value="HYBRID SIGNAL TRANSDUCTION HISTIDINE KINASE J"/>
    <property type="match status" value="1"/>
</dbReference>
<dbReference type="FunFam" id="3.30.565.10:FF:000010">
    <property type="entry name" value="Sensor histidine kinase RcsC"/>
    <property type="match status" value="1"/>
</dbReference>
<keyword evidence="8" id="KW-0418">Kinase</keyword>
<feature type="modified residue" description="4-aspartylphosphate" evidence="3">
    <location>
        <position position="728"/>
    </location>
</feature>
<dbReference type="CDD" id="cd00130">
    <property type="entry name" value="PAS"/>
    <property type="match status" value="2"/>
</dbReference>
<organism evidence="8 9">
    <name type="scientific">Seminavis robusta</name>
    <dbReference type="NCBI Taxonomy" id="568900"/>
    <lineage>
        <taxon>Eukaryota</taxon>
        <taxon>Sar</taxon>
        <taxon>Stramenopiles</taxon>
        <taxon>Ochrophyta</taxon>
        <taxon>Bacillariophyta</taxon>
        <taxon>Bacillariophyceae</taxon>
        <taxon>Bacillariophycidae</taxon>
        <taxon>Naviculales</taxon>
        <taxon>Naviculaceae</taxon>
        <taxon>Seminavis</taxon>
    </lineage>
</organism>
<dbReference type="AlphaFoldDB" id="A0A9N8H0G4"/>
<dbReference type="InterPro" id="IPR011006">
    <property type="entry name" value="CheY-like_superfamily"/>
</dbReference>
<reference evidence="8" key="1">
    <citation type="submission" date="2020-06" db="EMBL/GenBank/DDBJ databases">
        <authorList>
            <consortium name="Plant Systems Biology data submission"/>
        </authorList>
    </citation>
    <scope>NUCLEOTIDE SEQUENCE</scope>
    <source>
        <strain evidence="8">D6</strain>
    </source>
</reference>
<keyword evidence="2" id="KW-0902">Two-component regulatory system</keyword>
<name>A0A9N8H0G4_9STRA</name>
<dbReference type="Gene3D" id="1.10.287.130">
    <property type="match status" value="1"/>
</dbReference>
<dbReference type="SUPFAM" id="SSF47384">
    <property type="entry name" value="Homodimeric domain of signal transducing histidine kinase"/>
    <property type="match status" value="1"/>
</dbReference>
<dbReference type="Gene3D" id="3.40.50.2300">
    <property type="match status" value="1"/>
</dbReference>
<dbReference type="SMART" id="SM00387">
    <property type="entry name" value="HATPase_c"/>
    <property type="match status" value="1"/>
</dbReference>
<evidence type="ECO:0000259" key="5">
    <source>
        <dbReference type="PROSITE" id="PS50110"/>
    </source>
</evidence>
<dbReference type="OrthoDB" id="101467at2759"/>
<dbReference type="SUPFAM" id="SSF55785">
    <property type="entry name" value="PYP-like sensor domain (PAS domain)"/>
    <property type="match status" value="2"/>
</dbReference>
<dbReference type="PROSITE" id="PS50113">
    <property type="entry name" value="PAC"/>
    <property type="match status" value="1"/>
</dbReference>
<dbReference type="PRINTS" id="PR00344">
    <property type="entry name" value="BCTRLSENSOR"/>
</dbReference>
<dbReference type="InterPro" id="IPR001789">
    <property type="entry name" value="Sig_transdc_resp-reg_receiver"/>
</dbReference>
<feature type="domain" description="Histidine kinase" evidence="4">
    <location>
        <begin position="303"/>
        <end position="526"/>
    </location>
</feature>
<gene>
    <name evidence="8" type="ORF">SEMRO_20_G014160.1</name>
</gene>
<dbReference type="Pfam" id="PF00512">
    <property type="entry name" value="HisKA"/>
    <property type="match status" value="1"/>
</dbReference>
<feature type="domain" description="PAS" evidence="6">
    <location>
        <begin position="35"/>
        <end position="109"/>
    </location>
</feature>
<dbReference type="SUPFAM" id="SSF55874">
    <property type="entry name" value="ATPase domain of HSP90 chaperone/DNA topoisomerase II/histidine kinase"/>
    <property type="match status" value="1"/>
</dbReference>
<dbReference type="InterPro" id="IPR013655">
    <property type="entry name" value="PAS_fold_3"/>
</dbReference>
<dbReference type="CDD" id="cd00082">
    <property type="entry name" value="HisKA"/>
    <property type="match status" value="1"/>
</dbReference>
<evidence type="ECO:0000259" key="7">
    <source>
        <dbReference type="PROSITE" id="PS50113"/>
    </source>
</evidence>
<evidence type="ECO:0000259" key="6">
    <source>
        <dbReference type="PROSITE" id="PS50112"/>
    </source>
</evidence>
<dbReference type="SMART" id="SM00091">
    <property type="entry name" value="PAS"/>
    <property type="match status" value="2"/>
</dbReference>
<dbReference type="PROSITE" id="PS50109">
    <property type="entry name" value="HIS_KIN"/>
    <property type="match status" value="1"/>
</dbReference>